<feature type="domain" description="MCM C-terminal" evidence="2">
    <location>
        <begin position="286"/>
        <end position="347"/>
    </location>
</feature>
<keyword evidence="3" id="KW-0547">Nucleotide-binding</keyword>
<dbReference type="PANTHER" id="PTHR34301:SF8">
    <property type="entry name" value="ATPASE DOMAIN-CONTAINING PROTEIN"/>
    <property type="match status" value="1"/>
</dbReference>
<dbReference type="Gene3D" id="1.10.10.10">
    <property type="entry name" value="Winged helix-like DNA-binding domain superfamily/Winged helix DNA-binding domain"/>
    <property type="match status" value="1"/>
</dbReference>
<dbReference type="Gene3D" id="1.10.8.60">
    <property type="match status" value="1"/>
</dbReference>
<dbReference type="Gene3D" id="3.40.50.300">
    <property type="entry name" value="P-loop containing nucleotide triphosphate hydrolases"/>
    <property type="match status" value="1"/>
</dbReference>
<evidence type="ECO:0000259" key="2">
    <source>
        <dbReference type="Pfam" id="PF21100"/>
    </source>
</evidence>
<dbReference type="GO" id="GO:0005524">
    <property type="term" value="F:ATP binding"/>
    <property type="evidence" value="ECO:0007669"/>
    <property type="project" value="UniProtKB-KW"/>
</dbReference>
<dbReference type="AlphaFoldDB" id="A0AAE3FMS5"/>
<keyword evidence="3" id="KW-0067">ATP-binding</keyword>
<protein>
    <submittedName>
        <fullName evidence="3">ATP-binding protein</fullName>
    </submittedName>
</protein>
<organism evidence="3">
    <name type="scientific">Candidatus Aramenus sulfurataquae</name>
    <dbReference type="NCBI Taxonomy" id="1326980"/>
    <lineage>
        <taxon>Archaea</taxon>
        <taxon>Thermoproteota</taxon>
        <taxon>Thermoprotei</taxon>
        <taxon>Sulfolobales</taxon>
        <taxon>Sulfolobaceae</taxon>
        <taxon>Candidatus Aramenus</taxon>
    </lineage>
</organism>
<comment type="caution">
    <text evidence="3">The sequence shown here is derived from an EMBL/GenBank/DDBJ whole genome shotgun (WGS) entry which is preliminary data.</text>
</comment>
<dbReference type="InterPro" id="IPR036390">
    <property type="entry name" value="WH_DNA-bd_sf"/>
</dbReference>
<dbReference type="InterPro" id="IPR027417">
    <property type="entry name" value="P-loop_NTPase"/>
</dbReference>
<dbReference type="SUPFAM" id="SSF52540">
    <property type="entry name" value="P-loop containing nucleoside triphosphate hydrolases"/>
    <property type="match status" value="1"/>
</dbReference>
<reference evidence="3" key="1">
    <citation type="submission" date="2022-05" db="EMBL/GenBank/DDBJ databases">
        <title>Metagenome Sequencing of an Archaeal-Dominated Microbial Community from a Hot Spring at the Los Azufres Geothermal Field, Mexico.</title>
        <authorList>
            <person name="Marin-Paredes R."/>
            <person name="Martinez-Romero E."/>
            <person name="Servin-Garciduenas L.E."/>
        </authorList>
    </citation>
    <scope>NUCLEOTIDE SEQUENCE</scope>
    <source>
        <strain evidence="3">AZ1-454</strain>
    </source>
</reference>
<dbReference type="InterPro" id="IPR036388">
    <property type="entry name" value="WH-like_DNA-bd_sf"/>
</dbReference>
<dbReference type="Pfam" id="PF21100">
    <property type="entry name" value="WHD_MCM"/>
    <property type="match status" value="1"/>
</dbReference>
<dbReference type="SUPFAM" id="SSF46785">
    <property type="entry name" value="Winged helix' DNA-binding domain"/>
    <property type="match status" value="1"/>
</dbReference>
<dbReference type="InterPro" id="IPR011579">
    <property type="entry name" value="ATPase_dom"/>
</dbReference>
<evidence type="ECO:0000259" key="1">
    <source>
        <dbReference type="Pfam" id="PF01637"/>
    </source>
</evidence>
<accession>A0AAE3FMS5</accession>
<evidence type="ECO:0000313" key="3">
    <source>
        <dbReference type="EMBL" id="MCL7344798.1"/>
    </source>
</evidence>
<proteinExistence type="predicted"/>
<dbReference type="Pfam" id="PF01637">
    <property type="entry name" value="ATPase_2"/>
    <property type="match status" value="1"/>
</dbReference>
<feature type="domain" description="ATPase" evidence="1">
    <location>
        <begin position="14"/>
        <end position="251"/>
    </location>
</feature>
<name>A0AAE3FMS5_9CREN</name>
<dbReference type="InterPro" id="IPR048907">
    <property type="entry name" value="WHD_MCM_arc"/>
</dbReference>
<dbReference type="EMBL" id="JZWS02000042">
    <property type="protein sequence ID" value="MCL7344798.1"/>
    <property type="molecule type" value="Genomic_DNA"/>
</dbReference>
<dbReference type="PANTHER" id="PTHR34301">
    <property type="entry name" value="DNA-BINDING PROTEIN-RELATED"/>
    <property type="match status" value="1"/>
</dbReference>
<gene>
    <name evidence="3" type="ORF">TQ35_009535</name>
</gene>
<sequence>MLFSTEPKDSIDELFDRKKEIEKFKANINERMVLILGLRRIGKSSLVLSTLNSLPKDYIFIDVRKIYDDTSKKVPVEKLYEEIRSSLSKLSRKERVKSVISRFNISLDFPLGVKFSVKEMKENIANVFNALNEVGEKSGGIPIVFDEAQYLRYSTAGLRSLFAHVYDFMKGITLIFTGSEVGLLHDFLGIDDPKSELYGRYYSSIELKPFDPDTSKEFLRAGFKELNVKVDDSIIEKAVNELDGIVGWLVYFGKLYLEKGNDALEEVKILGSKLVRKELEEVFSKSPYYLYIMKAIATLGNARWKNILNFTIAETGKKITNATISRDIQNLIKMGFIEKENNEYKISDPIVRYAVLEEF</sequence>